<dbReference type="SUPFAM" id="SSF161111">
    <property type="entry name" value="Cation efflux protein transmembrane domain-like"/>
    <property type="match status" value="1"/>
</dbReference>
<dbReference type="EMBL" id="CP054257">
    <property type="protein sequence ID" value="QTQ11238.1"/>
    <property type="molecule type" value="Genomic_DNA"/>
</dbReference>
<keyword evidence="4 7" id="KW-0812">Transmembrane</keyword>
<protein>
    <submittedName>
        <fullName evidence="10">Cation transporter</fullName>
    </submittedName>
</protein>
<dbReference type="Gene3D" id="1.20.1510.10">
    <property type="entry name" value="Cation efflux protein transmembrane domain"/>
    <property type="match status" value="1"/>
</dbReference>
<dbReference type="PANTHER" id="PTHR43840:SF15">
    <property type="entry name" value="MITOCHONDRIAL METAL TRANSPORTER 1-RELATED"/>
    <property type="match status" value="1"/>
</dbReference>
<evidence type="ECO:0000313" key="10">
    <source>
        <dbReference type="EMBL" id="QTQ11238.1"/>
    </source>
</evidence>
<evidence type="ECO:0000259" key="8">
    <source>
        <dbReference type="Pfam" id="PF01545"/>
    </source>
</evidence>
<evidence type="ECO:0000256" key="3">
    <source>
        <dbReference type="ARBA" id="ARBA00022448"/>
    </source>
</evidence>
<keyword evidence="5 7" id="KW-1133">Transmembrane helix</keyword>
<organism evidence="10 11">
    <name type="scientific">Treponema parvum</name>
    <dbReference type="NCBI Taxonomy" id="138851"/>
    <lineage>
        <taxon>Bacteria</taxon>
        <taxon>Pseudomonadati</taxon>
        <taxon>Spirochaetota</taxon>
        <taxon>Spirochaetia</taxon>
        <taxon>Spirochaetales</taxon>
        <taxon>Treponemataceae</taxon>
        <taxon>Treponema</taxon>
    </lineage>
</organism>
<dbReference type="InterPro" id="IPR036837">
    <property type="entry name" value="Cation_efflux_CTD_sf"/>
</dbReference>
<dbReference type="InterPro" id="IPR002524">
    <property type="entry name" value="Cation_efflux"/>
</dbReference>
<evidence type="ECO:0000256" key="6">
    <source>
        <dbReference type="ARBA" id="ARBA00023136"/>
    </source>
</evidence>
<accession>A0A975EYW9</accession>
<dbReference type="GO" id="GO:0016020">
    <property type="term" value="C:membrane"/>
    <property type="evidence" value="ECO:0007669"/>
    <property type="project" value="UniProtKB-SubCell"/>
</dbReference>
<dbReference type="Pfam" id="PF01545">
    <property type="entry name" value="Cation_efflux"/>
    <property type="match status" value="1"/>
</dbReference>
<feature type="transmembrane region" description="Helical" evidence="7">
    <location>
        <begin position="127"/>
        <end position="150"/>
    </location>
</feature>
<reference evidence="10" key="1">
    <citation type="submission" date="2020-05" db="EMBL/GenBank/DDBJ databases">
        <authorList>
            <person name="Zeng H."/>
            <person name="Chan Y.K."/>
            <person name="Watt R.M."/>
        </authorList>
    </citation>
    <scope>NUCLEOTIDE SEQUENCE</scope>
    <source>
        <strain evidence="10">ATCC 700773</strain>
    </source>
</reference>
<dbReference type="FunFam" id="1.20.1510.10:FF:000006">
    <property type="entry name" value="Divalent cation efflux transporter"/>
    <property type="match status" value="1"/>
</dbReference>
<dbReference type="InterPro" id="IPR027470">
    <property type="entry name" value="Cation_efflux_CTD"/>
</dbReference>
<evidence type="ECO:0000256" key="1">
    <source>
        <dbReference type="ARBA" id="ARBA00004141"/>
    </source>
</evidence>
<dbReference type="RefSeq" id="WP_210118033.1">
    <property type="nucleotide sequence ID" value="NZ_CP054257.1"/>
</dbReference>
<proteinExistence type="inferred from homology"/>
<keyword evidence="3" id="KW-0813">Transport</keyword>
<gene>
    <name evidence="10" type="ORF">HRI96_02925</name>
</gene>
<evidence type="ECO:0000256" key="4">
    <source>
        <dbReference type="ARBA" id="ARBA00022692"/>
    </source>
</evidence>
<keyword evidence="6 7" id="KW-0472">Membrane</keyword>
<feature type="transmembrane region" description="Helical" evidence="7">
    <location>
        <begin position="193"/>
        <end position="213"/>
    </location>
</feature>
<evidence type="ECO:0000256" key="5">
    <source>
        <dbReference type="ARBA" id="ARBA00022989"/>
    </source>
</evidence>
<dbReference type="InterPro" id="IPR058533">
    <property type="entry name" value="Cation_efflux_TM"/>
</dbReference>
<dbReference type="SUPFAM" id="SSF160240">
    <property type="entry name" value="Cation efflux protein cytoplasmic domain-like"/>
    <property type="match status" value="1"/>
</dbReference>
<sequence>MFGILVRIFIENPENTSDFAVREKYGILCGVLGLFFNLLLFIFKLIVGIVTRSVAVTGDAFNHLSDSAASLLTIVGFKFSSKKPDKDHPFGHGRLEYVMGLAIAFFIITVSLELMKSSVLSLFSPKMINAGLWTCAVLVFSILVKTYMYAYNRFTAKKIDSAAMSAAAKDSLSDTLTTFVVLLSILVNRYFDFPMIDGIAGMIVAVFIFLNGIEAVRDVVTPLLGTIPQKQLVRDIERTALKFPLIKGVHDIVVHEYGPGRMIVTLHVEVPGEESVFKVHEAIDCAEKAIQEELNCIVLIHADPIDFNSQKNLKVRKLLPEIASELKAGITVHEARCVSEGKKTKVVFEVTKPFECKLSDNEIRSYITAAMKKEFPECECKMTIEHPFT</sequence>
<dbReference type="InterPro" id="IPR027469">
    <property type="entry name" value="Cation_efflux_TMD_sf"/>
</dbReference>
<evidence type="ECO:0000313" key="11">
    <source>
        <dbReference type="Proteomes" id="UP000671995"/>
    </source>
</evidence>
<comment type="subcellular location">
    <subcellularLocation>
        <location evidence="1">Membrane</location>
        <topology evidence="1">Multi-pass membrane protein</topology>
    </subcellularLocation>
</comment>
<reference evidence="10" key="2">
    <citation type="journal article" date="2021" name="Microbiol. Resour. Announc.">
        <title>Complete Genome Sequences of Three Human Oral Treponema parvum Isolates.</title>
        <authorList>
            <person name="Zeng H."/>
            <person name="Watt R.M."/>
        </authorList>
    </citation>
    <scope>NUCLEOTIDE SEQUENCE</scope>
    <source>
        <strain evidence="10">ATCC 700773</strain>
    </source>
</reference>
<feature type="transmembrane region" description="Helical" evidence="7">
    <location>
        <begin position="95"/>
        <end position="115"/>
    </location>
</feature>
<comment type="similarity">
    <text evidence="2">Belongs to the cation diffusion facilitator (CDF) transporter (TC 2.A.4) family.</text>
</comment>
<evidence type="ECO:0000256" key="2">
    <source>
        <dbReference type="ARBA" id="ARBA00008114"/>
    </source>
</evidence>
<feature type="domain" description="Cation efflux protein transmembrane" evidence="8">
    <location>
        <begin position="32"/>
        <end position="224"/>
    </location>
</feature>
<dbReference type="InterPro" id="IPR050291">
    <property type="entry name" value="CDF_Transporter"/>
</dbReference>
<feature type="domain" description="Cation efflux protein cytoplasmic" evidence="9">
    <location>
        <begin position="229"/>
        <end position="304"/>
    </location>
</feature>
<dbReference type="PANTHER" id="PTHR43840">
    <property type="entry name" value="MITOCHONDRIAL METAL TRANSPORTER 1-RELATED"/>
    <property type="match status" value="1"/>
</dbReference>
<dbReference type="Pfam" id="PF16916">
    <property type="entry name" value="ZT_dimer"/>
    <property type="match status" value="1"/>
</dbReference>
<feature type="transmembrane region" description="Helical" evidence="7">
    <location>
        <begin position="25"/>
        <end position="43"/>
    </location>
</feature>
<dbReference type="Proteomes" id="UP000671995">
    <property type="component" value="Chromosome"/>
</dbReference>
<dbReference type="NCBIfam" id="TIGR01297">
    <property type="entry name" value="CDF"/>
    <property type="match status" value="1"/>
</dbReference>
<dbReference type="Gene3D" id="3.30.70.1350">
    <property type="entry name" value="Cation efflux protein, cytoplasmic domain"/>
    <property type="match status" value="1"/>
</dbReference>
<dbReference type="AlphaFoldDB" id="A0A975EYW9"/>
<evidence type="ECO:0000256" key="7">
    <source>
        <dbReference type="SAM" id="Phobius"/>
    </source>
</evidence>
<evidence type="ECO:0000259" key="9">
    <source>
        <dbReference type="Pfam" id="PF16916"/>
    </source>
</evidence>
<dbReference type="GO" id="GO:0008324">
    <property type="term" value="F:monoatomic cation transmembrane transporter activity"/>
    <property type="evidence" value="ECO:0007669"/>
    <property type="project" value="InterPro"/>
</dbReference>
<name>A0A975EYW9_9SPIR</name>